<evidence type="ECO:0000313" key="1">
    <source>
        <dbReference type="EMBL" id="RXT46655.1"/>
    </source>
</evidence>
<dbReference type="PANTHER" id="PTHR37807:SF3">
    <property type="entry name" value="OS07G0160300 PROTEIN"/>
    <property type="match status" value="1"/>
</dbReference>
<name>A0A4Q1V4M8_9BRAD</name>
<accession>A0A4Q1V4M8</accession>
<dbReference type="EMBL" id="MZXW01000019">
    <property type="protein sequence ID" value="RXT46655.1"/>
    <property type="molecule type" value="Genomic_DNA"/>
</dbReference>
<dbReference type="Proteomes" id="UP000290819">
    <property type="component" value="Unassembled WGS sequence"/>
</dbReference>
<dbReference type="InterPro" id="IPR027417">
    <property type="entry name" value="P-loop_NTPase"/>
</dbReference>
<dbReference type="PANTHER" id="PTHR37807">
    <property type="entry name" value="OS07G0160300 PROTEIN"/>
    <property type="match status" value="1"/>
</dbReference>
<protein>
    <submittedName>
        <fullName evidence="1">Kinase</fullName>
    </submittedName>
</protein>
<dbReference type="Gene3D" id="3.40.50.300">
    <property type="entry name" value="P-loop containing nucleotide triphosphate hydrolases"/>
    <property type="match status" value="1"/>
</dbReference>
<dbReference type="AlphaFoldDB" id="A0A4Q1V4M8"/>
<gene>
    <name evidence="1" type="ORF">B5V03_16735</name>
</gene>
<organism evidence="1 2">
    <name type="scientific">Bradyrhizobium betae</name>
    <dbReference type="NCBI Taxonomy" id="244734"/>
    <lineage>
        <taxon>Bacteria</taxon>
        <taxon>Pseudomonadati</taxon>
        <taxon>Pseudomonadota</taxon>
        <taxon>Alphaproteobacteria</taxon>
        <taxon>Hyphomicrobiales</taxon>
        <taxon>Nitrobacteraceae</taxon>
        <taxon>Bradyrhizobium</taxon>
    </lineage>
</organism>
<dbReference type="OrthoDB" id="3819922at2"/>
<dbReference type="GO" id="GO:0016301">
    <property type="term" value="F:kinase activity"/>
    <property type="evidence" value="ECO:0007669"/>
    <property type="project" value="UniProtKB-KW"/>
</dbReference>
<reference evidence="1 2" key="1">
    <citation type="submission" date="2017-03" db="EMBL/GenBank/DDBJ databases">
        <authorList>
            <person name="Safronova V.I."/>
            <person name="Sazanova A.L."/>
            <person name="Chirak E.R."/>
        </authorList>
    </citation>
    <scope>NUCLEOTIDE SEQUENCE [LARGE SCALE GENOMIC DNA]</scope>
    <source>
        <strain evidence="1 2">Opo-243</strain>
    </source>
</reference>
<dbReference type="SUPFAM" id="SSF52540">
    <property type="entry name" value="P-loop containing nucleoside triphosphate hydrolases"/>
    <property type="match status" value="1"/>
</dbReference>
<sequence>MLIVFGGLPGTGKTTIARELTVRLAATYLRIDSIEQTLRDADLAVGATGYVLANALAAENLRLGRSVIADCVNPVLASRAGWRQTALQSSACMIEIEVVCGNPVVHRQRVESRLPDIDGLKLPTWDDVVSRAYEPWDREHLVLDTAESSLDHLLERAETYVRGKIG</sequence>
<keyword evidence="1" id="KW-0418">Kinase</keyword>
<keyword evidence="2" id="KW-1185">Reference proteome</keyword>
<evidence type="ECO:0000313" key="2">
    <source>
        <dbReference type="Proteomes" id="UP000290819"/>
    </source>
</evidence>
<keyword evidence="1" id="KW-0808">Transferase</keyword>
<proteinExistence type="predicted"/>
<comment type="caution">
    <text evidence="1">The sequence shown here is derived from an EMBL/GenBank/DDBJ whole genome shotgun (WGS) entry which is preliminary data.</text>
</comment>
<dbReference type="Pfam" id="PF13671">
    <property type="entry name" value="AAA_33"/>
    <property type="match status" value="1"/>
</dbReference>